<dbReference type="AlphaFoldDB" id="A0A6L3JX98"/>
<protein>
    <submittedName>
        <fullName evidence="1">Uncharacterized protein</fullName>
    </submittedName>
</protein>
<proteinExistence type="predicted"/>
<gene>
    <name evidence="1" type="ORF">F2Y87_21920</name>
</gene>
<name>A0A6L3JX98_9BACE</name>
<dbReference type="Proteomes" id="UP000482653">
    <property type="component" value="Unassembled WGS sequence"/>
</dbReference>
<evidence type="ECO:0000313" key="1">
    <source>
        <dbReference type="EMBL" id="KAA5415231.1"/>
    </source>
</evidence>
<dbReference type="SUPFAM" id="SSF101898">
    <property type="entry name" value="NHL repeat"/>
    <property type="match status" value="1"/>
</dbReference>
<accession>A0A6L3JX98</accession>
<comment type="caution">
    <text evidence="1">The sequence shown here is derived from an EMBL/GenBank/DDBJ whole genome shotgun (WGS) entry which is preliminary data.</text>
</comment>
<organism evidence="1 2">
    <name type="scientific">Bacteroides cellulosilyticus</name>
    <dbReference type="NCBI Taxonomy" id="246787"/>
    <lineage>
        <taxon>Bacteria</taxon>
        <taxon>Pseudomonadati</taxon>
        <taxon>Bacteroidota</taxon>
        <taxon>Bacteroidia</taxon>
        <taxon>Bacteroidales</taxon>
        <taxon>Bacteroidaceae</taxon>
        <taxon>Bacteroides</taxon>
    </lineage>
</organism>
<dbReference type="EMBL" id="VVYX01000032">
    <property type="protein sequence ID" value="KAA5415231.1"/>
    <property type="molecule type" value="Genomic_DNA"/>
</dbReference>
<sequence length="330" mass="37252">MHKGIPYTDFPETKNLTACILPMDTAVFRFPFRIKMQGDTVAIMDLHGMDHFIHLFHYPNFSYIISLGKRGDSPEEMLSVENIRWNGNSLWALDANSSKLTRFGLSLSNDSLLREEAVSLDKEILRGLDFVIYNDSTFIIPDYSGESRFCWVDRTGKLLHKMGIIPTTNEEALKHARPALAQAWRSFIDYNPRNGILATVTQLGEVLEIYNLKDSTHIVRVGLHGELEFQIAEGYGVPTGIMGFSDVQVTDTVIYAVFQGDTFEEISRKMQKGDMTDGGRYIYVFSLSGEPIRKYVLDHNVYGISVDELNGEIVATDVNSDEPVVKYAVD</sequence>
<evidence type="ECO:0000313" key="2">
    <source>
        <dbReference type="Proteomes" id="UP000482653"/>
    </source>
</evidence>
<reference evidence="1 2" key="1">
    <citation type="journal article" date="2019" name="Nat. Med.">
        <title>A library of human gut bacterial isolates paired with longitudinal multiomics data enables mechanistic microbiome research.</title>
        <authorList>
            <person name="Poyet M."/>
            <person name="Groussin M."/>
            <person name="Gibbons S.M."/>
            <person name="Avila-Pacheco J."/>
            <person name="Jiang X."/>
            <person name="Kearney S.M."/>
            <person name="Perrotta A.R."/>
            <person name="Berdy B."/>
            <person name="Zhao S."/>
            <person name="Lieberman T.D."/>
            <person name="Swanson P.K."/>
            <person name="Smith M."/>
            <person name="Roesemann S."/>
            <person name="Alexander J.E."/>
            <person name="Rich S.A."/>
            <person name="Livny J."/>
            <person name="Vlamakis H."/>
            <person name="Clish C."/>
            <person name="Bullock K."/>
            <person name="Deik A."/>
            <person name="Scott J."/>
            <person name="Pierce K.A."/>
            <person name="Xavier R.J."/>
            <person name="Alm E.J."/>
        </authorList>
    </citation>
    <scope>NUCLEOTIDE SEQUENCE [LARGE SCALE GENOMIC DNA]</scope>
    <source>
        <strain evidence="1 2">BIOML-A8</strain>
    </source>
</reference>
<dbReference type="Pfam" id="PF15869">
    <property type="entry name" value="TolB_like"/>
    <property type="match status" value="1"/>
</dbReference>